<organism evidence="2 3">
    <name type="scientific">Polymorphospora rubra</name>
    <dbReference type="NCBI Taxonomy" id="338584"/>
    <lineage>
        <taxon>Bacteria</taxon>
        <taxon>Bacillati</taxon>
        <taxon>Actinomycetota</taxon>
        <taxon>Actinomycetes</taxon>
        <taxon>Micromonosporales</taxon>
        <taxon>Micromonosporaceae</taxon>
        <taxon>Polymorphospora</taxon>
    </lineage>
</organism>
<evidence type="ECO:0008006" key="4">
    <source>
        <dbReference type="Google" id="ProtNLM"/>
    </source>
</evidence>
<dbReference type="EMBL" id="AP023359">
    <property type="protein sequence ID" value="BCJ65641.1"/>
    <property type="molecule type" value="Genomic_DNA"/>
</dbReference>
<reference evidence="2" key="1">
    <citation type="submission" date="2020-08" db="EMBL/GenBank/DDBJ databases">
        <title>Whole genome shotgun sequence of Polymorphospora rubra NBRC 101157.</title>
        <authorList>
            <person name="Komaki H."/>
            <person name="Tamura T."/>
        </authorList>
    </citation>
    <scope>NUCLEOTIDE SEQUENCE</scope>
    <source>
        <strain evidence="2">NBRC 101157</strain>
    </source>
</reference>
<name>A0A810MWR0_9ACTN</name>
<dbReference type="KEGG" id="pry:Prubr_26620"/>
<protein>
    <recommendedName>
        <fullName evidence="4">RiboL-PSP-HEPN domain-containing protein</fullName>
    </recommendedName>
</protein>
<evidence type="ECO:0000313" key="2">
    <source>
        <dbReference type="EMBL" id="BCJ65641.1"/>
    </source>
</evidence>
<dbReference type="AlphaFoldDB" id="A0A810MWR0"/>
<sequence length="213" mass="23711">MVQRALDNLAARLVIPVDLIAIHRADKDEAKRNPQYRSLRFGAFLQAYGPFEMFFNDLIGAHGGPSQGTPATVNRVRERIGQYLEVPDVTRRWRARVRSQPEPGRGGRWLWTTIQARQLDDYLRDAKAVRNRLAHGDDPQTAPNASGTLYSRIDGKTSITLMWVEGFVQATQDLATITALELTGDTTLIPDWPVPPRTAVSANPPPPPYGLTS</sequence>
<feature type="compositionally biased region" description="Pro residues" evidence="1">
    <location>
        <begin position="203"/>
        <end position="213"/>
    </location>
</feature>
<proteinExistence type="predicted"/>
<gene>
    <name evidence="2" type="ORF">Prubr_26620</name>
</gene>
<evidence type="ECO:0000313" key="3">
    <source>
        <dbReference type="Proteomes" id="UP000680866"/>
    </source>
</evidence>
<feature type="region of interest" description="Disordered" evidence="1">
    <location>
        <begin position="191"/>
        <end position="213"/>
    </location>
</feature>
<evidence type="ECO:0000256" key="1">
    <source>
        <dbReference type="SAM" id="MobiDB-lite"/>
    </source>
</evidence>
<dbReference type="Proteomes" id="UP000680866">
    <property type="component" value="Chromosome"/>
</dbReference>
<keyword evidence="3" id="KW-1185">Reference proteome</keyword>
<accession>A0A810MWR0</accession>